<proteinExistence type="predicted"/>
<dbReference type="EMBL" id="UFBM01000028">
    <property type="protein sequence ID" value="SSF97969.1"/>
    <property type="molecule type" value="Genomic_DNA"/>
</dbReference>
<accession>A0ABD7N5K7</accession>
<comment type="caution">
    <text evidence="2">The sequence shown here is derived from an EMBL/GenBank/DDBJ whole genome shotgun (WGS) entry which is preliminary data.</text>
</comment>
<name>A0ABD7N5K7_9ENTR</name>
<evidence type="ECO:0000313" key="2">
    <source>
        <dbReference type="EMBL" id="SSF97969.1"/>
    </source>
</evidence>
<dbReference type="Proteomes" id="UP000252079">
    <property type="component" value="Unassembled WGS sequence"/>
</dbReference>
<reference evidence="2 3" key="1">
    <citation type="submission" date="2018-07" db="EMBL/GenBank/DDBJ databases">
        <authorList>
            <consortium name="Pathogen Informatics"/>
        </authorList>
    </citation>
    <scope>NUCLEOTIDE SEQUENCE [LARGE SCALE GENOMIC DNA]</scope>
    <source>
        <strain evidence="2 3">4300STDY6636950</strain>
    </source>
</reference>
<protein>
    <recommendedName>
        <fullName evidence="4">DUF4762 domain-containing protein</fullName>
    </recommendedName>
</protein>
<gene>
    <name evidence="2" type="ORF">SAMEA23995918_03686</name>
</gene>
<evidence type="ECO:0008006" key="4">
    <source>
        <dbReference type="Google" id="ProtNLM"/>
    </source>
</evidence>
<organism evidence="2 3">
    <name type="scientific">Klebsiella quasipneumoniae</name>
    <dbReference type="NCBI Taxonomy" id="1463165"/>
    <lineage>
        <taxon>Bacteria</taxon>
        <taxon>Pseudomonadati</taxon>
        <taxon>Pseudomonadota</taxon>
        <taxon>Gammaproteobacteria</taxon>
        <taxon>Enterobacterales</taxon>
        <taxon>Enterobacteriaceae</taxon>
        <taxon>Klebsiella/Raoultella group</taxon>
        <taxon>Klebsiella</taxon>
        <taxon>Klebsiella pneumoniae complex</taxon>
    </lineage>
</organism>
<evidence type="ECO:0000313" key="3">
    <source>
        <dbReference type="Proteomes" id="UP000252079"/>
    </source>
</evidence>
<dbReference type="AlphaFoldDB" id="A0ABD7N5K7"/>
<evidence type="ECO:0000256" key="1">
    <source>
        <dbReference type="SAM" id="SignalP"/>
    </source>
</evidence>
<feature type="chain" id="PRO_5044860203" description="DUF4762 domain-containing protein" evidence="1">
    <location>
        <begin position="20"/>
        <end position="70"/>
    </location>
</feature>
<sequence>MTSKLTALIVLFIIPTAMAAGNPHCITGKNGFGATTTQCDDGTVTVTTGQKVIVCGKSLNGRHNCEEIKL</sequence>
<keyword evidence="1" id="KW-0732">Signal</keyword>
<feature type="signal peptide" evidence="1">
    <location>
        <begin position="1"/>
        <end position="19"/>
    </location>
</feature>